<proteinExistence type="predicted"/>
<organism evidence="1 2">
    <name type="scientific">Selenomonas ruminantium</name>
    <dbReference type="NCBI Taxonomy" id="971"/>
    <lineage>
        <taxon>Bacteria</taxon>
        <taxon>Bacillati</taxon>
        <taxon>Bacillota</taxon>
        <taxon>Negativicutes</taxon>
        <taxon>Selenomonadales</taxon>
        <taxon>Selenomonadaceae</taxon>
        <taxon>Selenomonas</taxon>
    </lineage>
</organism>
<name>A0A1I0V0Z6_SELRU</name>
<reference evidence="1 2" key="1">
    <citation type="submission" date="2016-10" db="EMBL/GenBank/DDBJ databases">
        <authorList>
            <person name="de Groot N.N."/>
        </authorList>
    </citation>
    <scope>NUCLEOTIDE SEQUENCE [LARGE SCALE GENOMIC DNA]</scope>
    <source>
        <strain evidence="1 2">L14</strain>
    </source>
</reference>
<dbReference type="Proteomes" id="UP000183843">
    <property type="component" value="Unassembled WGS sequence"/>
</dbReference>
<protein>
    <submittedName>
        <fullName evidence="1">Uncharacterized protein</fullName>
    </submittedName>
</protein>
<evidence type="ECO:0000313" key="2">
    <source>
        <dbReference type="Proteomes" id="UP000183843"/>
    </source>
</evidence>
<sequence length="47" mass="5491">MCLARFEVMPKKFNEGSDVRLIDVLRNQNVNDIALEKPDMQEEAQRV</sequence>
<dbReference type="RefSeq" id="WP_177188136.1">
    <property type="nucleotide sequence ID" value="NZ_FOJX01000001.1"/>
</dbReference>
<gene>
    <name evidence="1" type="ORF">SAMN05216587_101147</name>
</gene>
<dbReference type="AlphaFoldDB" id="A0A1I0V0Z6"/>
<evidence type="ECO:0000313" key="1">
    <source>
        <dbReference type="EMBL" id="SFA70019.1"/>
    </source>
</evidence>
<dbReference type="EMBL" id="FOJX01000001">
    <property type="protein sequence ID" value="SFA70019.1"/>
    <property type="molecule type" value="Genomic_DNA"/>
</dbReference>
<accession>A0A1I0V0Z6</accession>